<evidence type="ECO:0000313" key="8">
    <source>
        <dbReference type="Proteomes" id="UP000238153"/>
    </source>
</evidence>
<evidence type="ECO:0000256" key="1">
    <source>
        <dbReference type="ARBA" id="ARBA00004141"/>
    </source>
</evidence>
<dbReference type="Pfam" id="PF03073">
    <property type="entry name" value="TspO_MBR"/>
    <property type="match status" value="1"/>
</dbReference>
<accession>A0A2A1K6R8</accession>
<dbReference type="AlphaFoldDB" id="A0A2A1K6R8"/>
<dbReference type="EMBL" id="PGWX01000296">
    <property type="protein sequence ID" value="PPJ74740.1"/>
    <property type="molecule type" value="Genomic_DNA"/>
</dbReference>
<proteinExistence type="inferred from homology"/>
<sequence length="175" mass="20403">MHNREEQVITLKEWININILKDIIKLIHSMVGGSIIGRIIAKESRQDYKNFRKPPFSPPTKAFPIVWPILYLLMGVSYLITTKNKTKTTRIKVTHYTQLTLNYLWSILYFKKKVRGIAFIESIMLFISVVTNAVSMFKIHRVAGLLQIPYVLWSAFASYLNAGNYYLNKDNPNYK</sequence>
<protein>
    <submittedName>
        <fullName evidence="7">Tryptophan-rich sensory protein</fullName>
    </submittedName>
</protein>
<dbReference type="PIRSF" id="PIRSF005859">
    <property type="entry name" value="PBR"/>
    <property type="match status" value="1"/>
</dbReference>
<keyword evidence="3 6" id="KW-0812">Transmembrane</keyword>
<dbReference type="STRING" id="1283.ShL2_01777"/>
<dbReference type="InterPro" id="IPR004307">
    <property type="entry name" value="TspO_MBR"/>
</dbReference>
<comment type="subcellular location">
    <subcellularLocation>
        <location evidence="1">Membrane</location>
        <topology evidence="1">Multi-pass membrane protein</topology>
    </subcellularLocation>
</comment>
<dbReference type="GO" id="GO:0016020">
    <property type="term" value="C:membrane"/>
    <property type="evidence" value="ECO:0007669"/>
    <property type="project" value="UniProtKB-SubCell"/>
</dbReference>
<name>A0A2A1K6R8_STAHA</name>
<reference evidence="7 8" key="1">
    <citation type="submission" date="2017-11" db="EMBL/GenBank/DDBJ databases">
        <authorList>
            <person name="Founou R.C."/>
            <person name="Founou L."/>
            <person name="Allam M."/>
            <person name="Ismail A."/>
            <person name="Essack S.Y."/>
        </authorList>
    </citation>
    <scope>NUCLEOTIDE SEQUENCE [LARGE SCALE GENOMIC DNA]</scope>
    <source>
        <strain evidence="7 8">G811N2B1</strain>
    </source>
</reference>
<dbReference type="Proteomes" id="UP000238153">
    <property type="component" value="Unassembled WGS sequence"/>
</dbReference>
<evidence type="ECO:0000256" key="4">
    <source>
        <dbReference type="ARBA" id="ARBA00022989"/>
    </source>
</evidence>
<gene>
    <name evidence="7" type="ORF">CV019_07205</name>
</gene>
<dbReference type="Gene3D" id="1.20.1260.100">
    <property type="entry name" value="TspO/MBR protein"/>
    <property type="match status" value="1"/>
</dbReference>
<dbReference type="PANTHER" id="PTHR10057">
    <property type="entry name" value="PERIPHERAL-TYPE BENZODIAZEPINE RECEPTOR"/>
    <property type="match status" value="1"/>
</dbReference>
<dbReference type="GO" id="GO:0033013">
    <property type="term" value="P:tetrapyrrole metabolic process"/>
    <property type="evidence" value="ECO:0007669"/>
    <property type="project" value="UniProtKB-ARBA"/>
</dbReference>
<feature type="transmembrane region" description="Helical" evidence="6">
    <location>
        <begin position="62"/>
        <end position="81"/>
    </location>
</feature>
<keyword evidence="4 6" id="KW-1133">Transmembrane helix</keyword>
<evidence type="ECO:0000256" key="3">
    <source>
        <dbReference type="ARBA" id="ARBA00022692"/>
    </source>
</evidence>
<organism evidence="7 8">
    <name type="scientific">Staphylococcus haemolyticus</name>
    <dbReference type="NCBI Taxonomy" id="1283"/>
    <lineage>
        <taxon>Bacteria</taxon>
        <taxon>Bacillati</taxon>
        <taxon>Bacillota</taxon>
        <taxon>Bacilli</taxon>
        <taxon>Bacillales</taxon>
        <taxon>Staphylococcaceae</taxon>
        <taxon>Staphylococcus</taxon>
    </lineage>
</organism>
<evidence type="ECO:0000256" key="5">
    <source>
        <dbReference type="ARBA" id="ARBA00023136"/>
    </source>
</evidence>
<feature type="transmembrane region" description="Helical" evidence="6">
    <location>
        <begin position="148"/>
        <end position="167"/>
    </location>
</feature>
<comment type="similarity">
    <text evidence="2">Belongs to the TspO/BZRP family.</text>
</comment>
<comment type="caution">
    <text evidence="7">The sequence shown here is derived from an EMBL/GenBank/DDBJ whole genome shotgun (WGS) entry which is preliminary data.</text>
</comment>
<dbReference type="FunFam" id="1.20.1260.100:FF:000001">
    <property type="entry name" value="translocator protein 2"/>
    <property type="match status" value="1"/>
</dbReference>
<evidence type="ECO:0000256" key="6">
    <source>
        <dbReference type="SAM" id="Phobius"/>
    </source>
</evidence>
<evidence type="ECO:0000256" key="2">
    <source>
        <dbReference type="ARBA" id="ARBA00007524"/>
    </source>
</evidence>
<feature type="transmembrane region" description="Helical" evidence="6">
    <location>
        <begin position="117"/>
        <end position="136"/>
    </location>
</feature>
<dbReference type="CDD" id="cd15904">
    <property type="entry name" value="TSPO_MBR"/>
    <property type="match status" value="1"/>
</dbReference>
<evidence type="ECO:0000313" key="7">
    <source>
        <dbReference type="EMBL" id="PPJ74740.1"/>
    </source>
</evidence>
<dbReference type="PANTHER" id="PTHR10057:SF0">
    <property type="entry name" value="TRANSLOCATOR PROTEIN"/>
    <property type="match status" value="1"/>
</dbReference>
<dbReference type="InterPro" id="IPR038330">
    <property type="entry name" value="TspO/MBR-related_sf"/>
</dbReference>
<keyword evidence="5 6" id="KW-0472">Membrane</keyword>